<dbReference type="Proteomes" id="UP000524246">
    <property type="component" value="Unassembled WGS sequence"/>
</dbReference>
<name>A0A7X9IJM2_9DELT</name>
<dbReference type="Pfam" id="PF01136">
    <property type="entry name" value="Peptidase_U32"/>
    <property type="match status" value="1"/>
</dbReference>
<sequence>MNETVMRDCCALVESLNKDLFDAIRISDLGALEWLLEKKWQIKLHISCETGSNNIGSIKSLCDHVKKKRKEFPERVLLSLELPEIKICEYAQALPSPCEYLGAGGIEIFYSARRLLSSSYTLREGDNYIEAIVSSPEASDRPLRCIETIHGTLLYLDKDQFVLDRTHNLETARLHSLRIDMRDHPWEPSIDFYIDGIFHGFEDRIPWPRGYCAPFFESNETTKEFNKLKASRIYLSKGEVVAEVIASEKEKFVAYVTKEKINLNGVFSLMNSTGKEIYRGPLRFRNSDGAFIENAPKGALIISSWLPGTQAGAVLGRS</sequence>
<comment type="caution">
    <text evidence="1">The sequence shown here is derived from an EMBL/GenBank/DDBJ whole genome shotgun (WGS) entry which is preliminary data.</text>
</comment>
<dbReference type="InterPro" id="IPR001539">
    <property type="entry name" value="Peptidase_U32"/>
</dbReference>
<dbReference type="AlphaFoldDB" id="A0A7X9IJM2"/>
<protein>
    <submittedName>
        <fullName evidence="1">Uncharacterized protein</fullName>
    </submittedName>
</protein>
<accession>A0A7X9IJM2</accession>
<organism evidence="1 2">
    <name type="scientific">SAR324 cluster bacterium</name>
    <dbReference type="NCBI Taxonomy" id="2024889"/>
    <lineage>
        <taxon>Bacteria</taxon>
        <taxon>Deltaproteobacteria</taxon>
        <taxon>SAR324 cluster</taxon>
    </lineage>
</organism>
<evidence type="ECO:0000313" key="2">
    <source>
        <dbReference type="Proteomes" id="UP000524246"/>
    </source>
</evidence>
<evidence type="ECO:0000313" key="1">
    <source>
        <dbReference type="EMBL" id="NMC62785.1"/>
    </source>
</evidence>
<proteinExistence type="predicted"/>
<reference evidence="1 2" key="1">
    <citation type="journal article" date="2020" name="Biotechnol. Biofuels">
        <title>New insights from the biogas microbiome by comprehensive genome-resolved metagenomics of nearly 1600 species originating from multiple anaerobic digesters.</title>
        <authorList>
            <person name="Campanaro S."/>
            <person name="Treu L."/>
            <person name="Rodriguez-R L.M."/>
            <person name="Kovalovszki A."/>
            <person name="Ziels R.M."/>
            <person name="Maus I."/>
            <person name="Zhu X."/>
            <person name="Kougias P.G."/>
            <person name="Basile A."/>
            <person name="Luo G."/>
            <person name="Schluter A."/>
            <person name="Konstantinidis K.T."/>
            <person name="Angelidaki I."/>
        </authorList>
    </citation>
    <scope>NUCLEOTIDE SEQUENCE [LARGE SCALE GENOMIC DNA]</scope>
    <source>
        <strain evidence="1">AS27yjCOA_65</strain>
    </source>
</reference>
<gene>
    <name evidence="1" type="ORF">GYA55_06410</name>
</gene>
<dbReference type="EMBL" id="JAAZON010000278">
    <property type="protein sequence ID" value="NMC62785.1"/>
    <property type="molecule type" value="Genomic_DNA"/>
</dbReference>